<dbReference type="GO" id="GO:0003700">
    <property type="term" value="F:DNA-binding transcription factor activity"/>
    <property type="evidence" value="ECO:0007669"/>
    <property type="project" value="InterPro"/>
</dbReference>
<keyword evidence="5" id="KW-1185">Reference proteome</keyword>
<dbReference type="SUPFAM" id="SSF81606">
    <property type="entry name" value="PP2C-like"/>
    <property type="match status" value="1"/>
</dbReference>
<protein>
    <submittedName>
        <fullName evidence="4">Serine/threonine protein phosphatase PrpC</fullName>
    </submittedName>
</protein>
<dbReference type="Pfam" id="PF13411">
    <property type="entry name" value="MerR_1"/>
    <property type="match status" value="1"/>
</dbReference>
<dbReference type="CDD" id="cd00143">
    <property type="entry name" value="PP2Cc"/>
    <property type="match status" value="1"/>
</dbReference>
<organism evidence="4 5">
    <name type="scientific">Micromonospora sediminicola</name>
    <dbReference type="NCBI Taxonomy" id="946078"/>
    <lineage>
        <taxon>Bacteria</taxon>
        <taxon>Bacillati</taxon>
        <taxon>Actinomycetota</taxon>
        <taxon>Actinomycetes</taxon>
        <taxon>Micromonosporales</taxon>
        <taxon>Micromonosporaceae</taxon>
        <taxon>Micromonospora</taxon>
    </lineage>
</organism>
<dbReference type="Gene3D" id="1.10.1660.10">
    <property type="match status" value="1"/>
</dbReference>
<dbReference type="InterPro" id="IPR001932">
    <property type="entry name" value="PPM-type_phosphatase-like_dom"/>
</dbReference>
<feature type="domain" description="PPM-type phosphatase" evidence="3">
    <location>
        <begin position="135"/>
        <end position="363"/>
    </location>
</feature>
<evidence type="ECO:0000313" key="4">
    <source>
        <dbReference type="EMBL" id="SBT63405.1"/>
    </source>
</evidence>
<proteinExistence type="predicted"/>
<dbReference type="CDD" id="cd01107">
    <property type="entry name" value="HTH_BmrR"/>
    <property type="match status" value="1"/>
</dbReference>
<dbReference type="InterPro" id="IPR036457">
    <property type="entry name" value="PPM-type-like_dom_sf"/>
</dbReference>
<evidence type="ECO:0000259" key="3">
    <source>
        <dbReference type="PROSITE" id="PS51746"/>
    </source>
</evidence>
<keyword evidence="1" id="KW-0238">DNA-binding</keyword>
<dbReference type="Pfam" id="PF00481">
    <property type="entry name" value="PP2C"/>
    <property type="match status" value="1"/>
</dbReference>
<dbReference type="Proteomes" id="UP000199558">
    <property type="component" value="Unassembled WGS sequence"/>
</dbReference>
<dbReference type="GO" id="GO:0003677">
    <property type="term" value="F:DNA binding"/>
    <property type="evidence" value="ECO:0007669"/>
    <property type="project" value="UniProtKB-KW"/>
</dbReference>
<dbReference type="EMBL" id="FLRH01000003">
    <property type="protein sequence ID" value="SBT63405.1"/>
    <property type="molecule type" value="Genomic_DNA"/>
</dbReference>
<name>A0A1A9B1P3_9ACTN</name>
<dbReference type="STRING" id="946078.GA0070622_0355"/>
<dbReference type="SMART" id="SM00332">
    <property type="entry name" value="PP2Cc"/>
    <property type="match status" value="1"/>
</dbReference>
<dbReference type="AlphaFoldDB" id="A0A1A9B1P3"/>
<dbReference type="SUPFAM" id="SSF46955">
    <property type="entry name" value="Putative DNA-binding domain"/>
    <property type="match status" value="1"/>
</dbReference>
<gene>
    <name evidence="4" type="ORF">GA0070622_0355</name>
</gene>
<evidence type="ECO:0000259" key="2">
    <source>
        <dbReference type="PROSITE" id="PS50937"/>
    </source>
</evidence>
<dbReference type="InterPro" id="IPR009061">
    <property type="entry name" value="DNA-bd_dom_put_sf"/>
</dbReference>
<dbReference type="PANTHER" id="PTHR30204">
    <property type="entry name" value="REDOX-CYCLING DRUG-SENSING TRANSCRIPTIONAL ACTIVATOR SOXR"/>
    <property type="match status" value="1"/>
</dbReference>
<dbReference type="InterPro" id="IPR047057">
    <property type="entry name" value="MerR_fam"/>
</dbReference>
<dbReference type="PROSITE" id="PS00552">
    <property type="entry name" value="HTH_MERR_1"/>
    <property type="match status" value="1"/>
</dbReference>
<evidence type="ECO:0000256" key="1">
    <source>
        <dbReference type="ARBA" id="ARBA00023125"/>
    </source>
</evidence>
<dbReference type="InterPro" id="IPR000551">
    <property type="entry name" value="MerR-type_HTH_dom"/>
</dbReference>
<reference evidence="5" key="1">
    <citation type="submission" date="2016-06" db="EMBL/GenBank/DDBJ databases">
        <authorList>
            <person name="Varghese N."/>
            <person name="Submissions Spin"/>
        </authorList>
    </citation>
    <scope>NUCLEOTIDE SEQUENCE [LARGE SCALE GENOMIC DNA]</scope>
    <source>
        <strain evidence="5">DSM 45794</strain>
    </source>
</reference>
<dbReference type="PANTHER" id="PTHR30204:SF97">
    <property type="entry name" value="MERR FAMILY REGULATORY PROTEIN"/>
    <property type="match status" value="1"/>
</dbReference>
<feature type="domain" description="HTH merR-type" evidence="2">
    <location>
        <begin position="18"/>
        <end position="88"/>
    </location>
</feature>
<sequence>MVRAGHQGRREEEGAVRLMTIGAFARAARLSPKALRLYDDSGLLPPAAVDPHSGYRYYAPEQLDRARMIAALRRAGMPLAEIATVCDLPPGAAAEALDAWWRRVSADTATRGRAVALLVDQLTERGSTMSDIRFRYAVRCETGTVRDTNEDTAYADDTLLAVADGVRGPAGAAASAAAVDALRSLEPADASAADLLAALAGAVTRADRAVRGHAAGDDRPASTLTALVRRGTRLVLAHVGDSRAYLLRGGELSRLTQDHTYVQTLVDQGRLTPAEAGAHPRRALLARALGAGGEVEADLAVRTALPGDRYLLCSDGLSAVVDPGAVHAALAGADDPESAVGRLVDLAYAAGAPDNIACVVADLVAA</sequence>
<accession>A0A1A9B1P3</accession>
<dbReference type="PROSITE" id="PS51746">
    <property type="entry name" value="PPM_2"/>
    <property type="match status" value="1"/>
</dbReference>
<dbReference type="Gene3D" id="3.60.40.10">
    <property type="entry name" value="PPM-type phosphatase domain"/>
    <property type="match status" value="1"/>
</dbReference>
<dbReference type="SMART" id="SM00422">
    <property type="entry name" value="HTH_MERR"/>
    <property type="match status" value="1"/>
</dbReference>
<dbReference type="PROSITE" id="PS50937">
    <property type="entry name" value="HTH_MERR_2"/>
    <property type="match status" value="1"/>
</dbReference>
<dbReference type="SMART" id="SM00331">
    <property type="entry name" value="PP2C_SIG"/>
    <property type="match status" value="1"/>
</dbReference>
<evidence type="ECO:0000313" key="5">
    <source>
        <dbReference type="Proteomes" id="UP000199558"/>
    </source>
</evidence>